<comment type="similarity">
    <text evidence="1">Belongs to the inositol monophosphatase superfamily.</text>
</comment>
<dbReference type="GO" id="GO:0046872">
    <property type="term" value="F:metal ion binding"/>
    <property type="evidence" value="ECO:0007669"/>
    <property type="project" value="UniProtKB-KW"/>
</dbReference>
<name>A0A545SLL4_9RHOB</name>
<comment type="caution">
    <text evidence="5">The sequence shown here is derived from an EMBL/GenBank/DDBJ whole genome shotgun (WGS) entry which is preliminary data.</text>
</comment>
<evidence type="ECO:0000313" key="5">
    <source>
        <dbReference type="EMBL" id="TQV65851.1"/>
    </source>
</evidence>
<proteinExistence type="inferred from homology"/>
<dbReference type="Pfam" id="PF00459">
    <property type="entry name" value="Inositol_P"/>
    <property type="match status" value="1"/>
</dbReference>
<dbReference type="PRINTS" id="PR00377">
    <property type="entry name" value="IMPHPHTASES"/>
</dbReference>
<dbReference type="RefSeq" id="WP_142854744.1">
    <property type="nucleotide sequence ID" value="NZ_FXWW01000009.1"/>
</dbReference>
<dbReference type="PANTHER" id="PTHR20854">
    <property type="entry name" value="INOSITOL MONOPHOSPHATASE"/>
    <property type="match status" value="1"/>
</dbReference>
<protein>
    <submittedName>
        <fullName evidence="5">3'(2'),5'-bisphosphate nucleotidase CysQ</fullName>
    </submittedName>
</protein>
<keyword evidence="6" id="KW-1185">Reference proteome</keyword>
<dbReference type="InterPro" id="IPR000760">
    <property type="entry name" value="Inositol_monophosphatase-like"/>
</dbReference>
<organism evidence="5 6">
    <name type="scientific">Aliiroseovarius halocynthiae</name>
    <dbReference type="NCBI Taxonomy" id="985055"/>
    <lineage>
        <taxon>Bacteria</taxon>
        <taxon>Pseudomonadati</taxon>
        <taxon>Pseudomonadota</taxon>
        <taxon>Alphaproteobacteria</taxon>
        <taxon>Rhodobacterales</taxon>
        <taxon>Paracoccaceae</taxon>
        <taxon>Aliiroseovarius</taxon>
    </lineage>
</organism>
<reference evidence="5 6" key="1">
    <citation type="submission" date="2019-06" db="EMBL/GenBank/DDBJ databases">
        <title>A novel species of marine bacteria.</title>
        <authorList>
            <person name="Wang Y."/>
        </authorList>
    </citation>
    <scope>NUCLEOTIDE SEQUENCE [LARGE SCALE GENOMIC DNA]</scope>
    <source>
        <strain evidence="5 6">MA1-10</strain>
    </source>
</reference>
<evidence type="ECO:0000256" key="3">
    <source>
        <dbReference type="ARBA" id="ARBA00022842"/>
    </source>
</evidence>
<evidence type="ECO:0000256" key="2">
    <source>
        <dbReference type="ARBA" id="ARBA00022723"/>
    </source>
</evidence>
<dbReference type="CDD" id="cd01638">
    <property type="entry name" value="CysQ"/>
    <property type="match status" value="1"/>
</dbReference>
<accession>A0A545SLL4</accession>
<dbReference type="PROSITE" id="PS00630">
    <property type="entry name" value="IMP_2"/>
    <property type="match status" value="1"/>
</dbReference>
<dbReference type="Gene3D" id="3.40.190.80">
    <property type="match status" value="1"/>
</dbReference>
<dbReference type="Gene3D" id="3.30.540.10">
    <property type="entry name" value="Fructose-1,6-Bisphosphatase, subunit A, domain 1"/>
    <property type="match status" value="1"/>
</dbReference>
<comment type="cofactor">
    <cofactor evidence="4">
        <name>Mg(2+)</name>
        <dbReference type="ChEBI" id="CHEBI:18420"/>
    </cofactor>
</comment>
<gene>
    <name evidence="5" type="ORF">FIL88_15275</name>
</gene>
<dbReference type="InterPro" id="IPR020550">
    <property type="entry name" value="Inositol_monophosphatase_CS"/>
</dbReference>
<keyword evidence="3 4" id="KW-0460">Magnesium</keyword>
<dbReference type="GO" id="GO:0008934">
    <property type="term" value="F:inositol monophosphate 1-phosphatase activity"/>
    <property type="evidence" value="ECO:0007669"/>
    <property type="project" value="TreeGrafter"/>
</dbReference>
<dbReference type="SUPFAM" id="SSF56655">
    <property type="entry name" value="Carbohydrate phosphatase"/>
    <property type="match status" value="1"/>
</dbReference>
<feature type="binding site" evidence="4">
    <location>
        <position position="89"/>
    </location>
    <ligand>
        <name>Mg(2+)</name>
        <dbReference type="ChEBI" id="CHEBI:18420"/>
        <label>1</label>
        <note>catalytic</note>
    </ligand>
</feature>
<dbReference type="EMBL" id="VICH01000014">
    <property type="protein sequence ID" value="TQV65851.1"/>
    <property type="molecule type" value="Genomic_DNA"/>
</dbReference>
<sequence>MPVTDDLKLLIDAAEAAGKIASGFFHGSAERWDKPGGQGPVTEADLAVDRMLRNELTGARLDYGWLSEETEDDPRRLEAEQVFIIDPIDGTRSFIEGSTTWAHSLAIARNGIVETAVVYLPERGKLYAATRGQGATLNNAPLSVSTTSTLENATVLAAKPNFAPDLWRDKDVPPVKRSFRSSLAYRLSVVGEGRFDAMMTLRPTWEWDVAAGSLIVEEAGGIVSDQVNGPARFNNPHPQLRGMVAGTPPVQDALVTRLAEPLA</sequence>
<dbReference type="Proteomes" id="UP000315816">
    <property type="component" value="Unassembled WGS sequence"/>
</dbReference>
<feature type="binding site" evidence="4">
    <location>
        <position position="86"/>
    </location>
    <ligand>
        <name>Mg(2+)</name>
        <dbReference type="ChEBI" id="CHEBI:18420"/>
        <label>1</label>
        <note>catalytic</note>
    </ligand>
</feature>
<dbReference type="OrthoDB" id="9785695at2"/>
<dbReference type="PANTHER" id="PTHR20854:SF4">
    <property type="entry name" value="INOSITOL-1-MONOPHOSPHATASE-RELATED"/>
    <property type="match status" value="1"/>
</dbReference>
<feature type="binding site" evidence="4">
    <location>
        <position position="88"/>
    </location>
    <ligand>
        <name>Mg(2+)</name>
        <dbReference type="ChEBI" id="CHEBI:18420"/>
        <label>1</label>
        <note>catalytic</note>
    </ligand>
</feature>
<evidence type="ECO:0000313" key="6">
    <source>
        <dbReference type="Proteomes" id="UP000315816"/>
    </source>
</evidence>
<dbReference type="GO" id="GO:0007165">
    <property type="term" value="P:signal transduction"/>
    <property type="evidence" value="ECO:0007669"/>
    <property type="project" value="TreeGrafter"/>
</dbReference>
<dbReference type="GO" id="GO:0046854">
    <property type="term" value="P:phosphatidylinositol phosphate biosynthetic process"/>
    <property type="evidence" value="ECO:0007669"/>
    <property type="project" value="InterPro"/>
</dbReference>
<dbReference type="AlphaFoldDB" id="A0A545SLL4"/>
<evidence type="ECO:0000256" key="4">
    <source>
        <dbReference type="PIRSR" id="PIRSR600760-2"/>
    </source>
</evidence>
<evidence type="ECO:0000256" key="1">
    <source>
        <dbReference type="ARBA" id="ARBA00009759"/>
    </source>
</evidence>
<feature type="binding site" evidence="4">
    <location>
        <position position="208"/>
    </location>
    <ligand>
        <name>Mg(2+)</name>
        <dbReference type="ChEBI" id="CHEBI:18420"/>
        <label>1</label>
        <note>catalytic</note>
    </ligand>
</feature>
<dbReference type="GO" id="GO:0006020">
    <property type="term" value="P:inositol metabolic process"/>
    <property type="evidence" value="ECO:0007669"/>
    <property type="project" value="TreeGrafter"/>
</dbReference>
<keyword evidence="2 4" id="KW-0479">Metal-binding</keyword>
<feature type="binding site" evidence="4">
    <location>
        <position position="68"/>
    </location>
    <ligand>
        <name>Mg(2+)</name>
        <dbReference type="ChEBI" id="CHEBI:18420"/>
        <label>1</label>
        <note>catalytic</note>
    </ligand>
</feature>